<keyword evidence="3" id="KW-1185">Reference proteome</keyword>
<accession>A0A1R2CIQ7</accession>
<evidence type="ECO:0000313" key="3">
    <source>
        <dbReference type="Proteomes" id="UP000187209"/>
    </source>
</evidence>
<dbReference type="AlphaFoldDB" id="A0A1R2CIQ7"/>
<gene>
    <name evidence="2" type="ORF">SteCoe_9030</name>
</gene>
<feature type="domain" description="WWE" evidence="1">
    <location>
        <begin position="383"/>
        <end position="484"/>
    </location>
</feature>
<dbReference type="Gene3D" id="3.30.720.50">
    <property type="match status" value="1"/>
</dbReference>
<evidence type="ECO:0000259" key="1">
    <source>
        <dbReference type="PROSITE" id="PS50918"/>
    </source>
</evidence>
<reference evidence="2 3" key="1">
    <citation type="submission" date="2016-11" db="EMBL/GenBank/DDBJ databases">
        <title>The macronuclear genome of Stentor coeruleus: a giant cell with tiny introns.</title>
        <authorList>
            <person name="Slabodnick M."/>
            <person name="Ruby J.G."/>
            <person name="Reiff S.B."/>
            <person name="Swart E.C."/>
            <person name="Gosai S."/>
            <person name="Prabakaran S."/>
            <person name="Witkowska E."/>
            <person name="Larue G.E."/>
            <person name="Fisher S."/>
            <person name="Freeman R.M."/>
            <person name="Gunawardena J."/>
            <person name="Chu W."/>
            <person name="Stover N.A."/>
            <person name="Gregory B.D."/>
            <person name="Nowacki M."/>
            <person name="Derisi J."/>
            <person name="Roy S.W."/>
            <person name="Marshall W.F."/>
            <person name="Sood P."/>
        </authorList>
    </citation>
    <scope>NUCLEOTIDE SEQUENCE [LARGE SCALE GENOMIC DNA]</scope>
    <source>
        <strain evidence="2">WM001</strain>
    </source>
</reference>
<proteinExistence type="predicted"/>
<sequence>MWNNLNSFPQGTNQNINYKYQNPNNFLEHRQNLPNQFNYIPPNIPDSMAPCMPPSQFNNSYQNFQNFPQNYCYPKLAPGMPSNQYNPAQNYPVCNQPYKEGFQNRPMNHMGYIPAQELPCGPMMGNNLSNNPSEQIFEGLKPEQKILKFENEDLDYQSRETNEQNRLDLDKKDSIDIEKKSPPINPIPNIPCEILNSKSSQKILPHNCDTTKIESSSIKLPEKIENLRIKSEILVVPQSTTNSENFKVRRIPISSNVKKNDRVEIINKIRSSIERTQIEVESAGKGQKSFILKGPENELEMCKEQISITIHQTDEEDQWHYLNDFGQFMPYSFEENKKIKSKFAKGRKKVRIGNERTIIFGSKGVPHVQSKNNGIAARTVRRGLATIINQLSPEEFIWYWTSDNGKLWNPYAPEAVKQIEYYYQIYLKNVKIEELDSMDEEERNEIACRTSVLIYGTSRFSYKIDYVNFVQFNEQTTRWRGIKRWEAEGVLRLSKFGVRNDKVPWIPRKVE</sequence>
<comment type="caution">
    <text evidence="2">The sequence shown here is derived from an EMBL/GenBank/DDBJ whole genome shotgun (WGS) entry which is preliminary data.</text>
</comment>
<dbReference type="Pfam" id="PF02825">
    <property type="entry name" value="WWE"/>
    <property type="match status" value="1"/>
</dbReference>
<evidence type="ECO:0000313" key="2">
    <source>
        <dbReference type="EMBL" id="OMJ88924.1"/>
    </source>
</evidence>
<name>A0A1R2CIQ7_9CILI</name>
<dbReference type="PROSITE" id="PS50918">
    <property type="entry name" value="WWE"/>
    <property type="match status" value="1"/>
</dbReference>
<dbReference type="InterPro" id="IPR004170">
    <property type="entry name" value="WWE_dom"/>
</dbReference>
<dbReference type="EMBL" id="MPUH01000138">
    <property type="protein sequence ID" value="OMJ88924.1"/>
    <property type="molecule type" value="Genomic_DNA"/>
</dbReference>
<dbReference type="SUPFAM" id="SSF117839">
    <property type="entry name" value="WWE domain"/>
    <property type="match status" value="1"/>
</dbReference>
<dbReference type="InterPro" id="IPR037197">
    <property type="entry name" value="WWE_dom_sf"/>
</dbReference>
<dbReference type="Proteomes" id="UP000187209">
    <property type="component" value="Unassembled WGS sequence"/>
</dbReference>
<organism evidence="2 3">
    <name type="scientific">Stentor coeruleus</name>
    <dbReference type="NCBI Taxonomy" id="5963"/>
    <lineage>
        <taxon>Eukaryota</taxon>
        <taxon>Sar</taxon>
        <taxon>Alveolata</taxon>
        <taxon>Ciliophora</taxon>
        <taxon>Postciliodesmatophora</taxon>
        <taxon>Heterotrichea</taxon>
        <taxon>Heterotrichida</taxon>
        <taxon>Stentoridae</taxon>
        <taxon>Stentor</taxon>
    </lineage>
</organism>
<protein>
    <recommendedName>
        <fullName evidence="1">WWE domain-containing protein</fullName>
    </recommendedName>
</protein>